<evidence type="ECO:0000313" key="2">
    <source>
        <dbReference type="Proteomes" id="UP000800039"/>
    </source>
</evidence>
<dbReference type="OrthoDB" id="3790173at2759"/>
<sequence>MMSRSEDTFQYINSAPSLDSDEQFSTIPQLRRGFFKIIVERLKERNITSPLLTEASLAWCLPTSTDQESIWRLLLEDSLSVPTYMIDALLNLEPSTPNSKVTGPNVIPFYIRSFNIQTADLREILRELLDDGYDLMGRVFLWLQRMDNEDDNAYVILRYCGQTKNRPWDRHVSDTYSTSLSGLFDHFLKKLGQRCCAVLTEALVQVVVDASTELHLPVAQLNLREQVLIAIFGDGVLNLQSGGKDFMGFNDEDQVAFVSIQSDTIRLLQQHARPCSQAMKDGISQYASEVRKYVEANPSTRGDEKRPFTEKVENMIQRQVTPSVLASASAIMVTLGSDIGEKHEDEEDTFFEAGGRAAEAATACYNYFSTWERGLGLPLDVNSTKQLVQHNNLPFVDMFPWFTKNEKDYSAARKLFVNYHPLPAKVVFFILNCRHCNSSKMVHIRT</sequence>
<comment type="caution">
    <text evidence="1">The sequence shown here is derived from an EMBL/GenBank/DDBJ whole genome shotgun (WGS) entry which is preliminary data.</text>
</comment>
<keyword evidence="2" id="KW-1185">Reference proteome</keyword>
<accession>A0A9P4GEF6</accession>
<reference evidence="1" key="1">
    <citation type="submission" date="2020-01" db="EMBL/GenBank/DDBJ databases">
        <authorList>
            <consortium name="DOE Joint Genome Institute"/>
            <person name="Haridas S."/>
            <person name="Albert R."/>
            <person name="Binder M."/>
            <person name="Bloem J."/>
            <person name="Labutti K."/>
            <person name="Salamov A."/>
            <person name="Andreopoulos B."/>
            <person name="Baker S.E."/>
            <person name="Barry K."/>
            <person name="Bills G."/>
            <person name="Bluhm B.H."/>
            <person name="Cannon C."/>
            <person name="Castanera R."/>
            <person name="Culley D.E."/>
            <person name="Daum C."/>
            <person name="Ezra D."/>
            <person name="Gonzalez J.B."/>
            <person name="Henrissat B."/>
            <person name="Kuo A."/>
            <person name="Liang C."/>
            <person name="Lipzen A."/>
            <person name="Lutzoni F."/>
            <person name="Magnuson J."/>
            <person name="Mondo S."/>
            <person name="Nolan M."/>
            <person name="Ohm R."/>
            <person name="Pangilinan J."/>
            <person name="Park H.-J."/>
            <person name="Ramirez L."/>
            <person name="Alfaro M."/>
            <person name="Sun H."/>
            <person name="Tritt A."/>
            <person name="Yoshinaga Y."/>
            <person name="Zwiers L.-H."/>
            <person name="Turgeon B.G."/>
            <person name="Goodwin S.B."/>
            <person name="Spatafora J.W."/>
            <person name="Crous P.W."/>
            <person name="Grigoriev I.V."/>
        </authorList>
    </citation>
    <scope>NUCLEOTIDE SEQUENCE</scope>
    <source>
        <strain evidence="1">CBS 394.84</strain>
    </source>
</reference>
<dbReference type="GeneID" id="63854381"/>
<dbReference type="EMBL" id="ML976617">
    <property type="protein sequence ID" value="KAF1843744.1"/>
    <property type="molecule type" value="Genomic_DNA"/>
</dbReference>
<dbReference type="RefSeq" id="XP_040786307.1">
    <property type="nucleotide sequence ID" value="XM_040937131.1"/>
</dbReference>
<protein>
    <submittedName>
        <fullName evidence="1">Uncharacterized protein</fullName>
    </submittedName>
</protein>
<organism evidence="1 2">
    <name type="scientific">Cucurbitaria berberidis CBS 394.84</name>
    <dbReference type="NCBI Taxonomy" id="1168544"/>
    <lineage>
        <taxon>Eukaryota</taxon>
        <taxon>Fungi</taxon>
        <taxon>Dikarya</taxon>
        <taxon>Ascomycota</taxon>
        <taxon>Pezizomycotina</taxon>
        <taxon>Dothideomycetes</taxon>
        <taxon>Pleosporomycetidae</taxon>
        <taxon>Pleosporales</taxon>
        <taxon>Pleosporineae</taxon>
        <taxon>Cucurbitariaceae</taxon>
        <taxon>Cucurbitaria</taxon>
    </lineage>
</organism>
<name>A0A9P4GEF6_9PLEO</name>
<dbReference type="AlphaFoldDB" id="A0A9P4GEF6"/>
<proteinExistence type="predicted"/>
<gene>
    <name evidence="1" type="ORF">K460DRAFT_408067</name>
</gene>
<dbReference type="Proteomes" id="UP000800039">
    <property type="component" value="Unassembled WGS sequence"/>
</dbReference>
<evidence type="ECO:0000313" key="1">
    <source>
        <dbReference type="EMBL" id="KAF1843744.1"/>
    </source>
</evidence>